<evidence type="ECO:0000256" key="7">
    <source>
        <dbReference type="ARBA" id="ARBA00022723"/>
    </source>
</evidence>
<keyword evidence="11" id="KW-0482">Metalloprotease</keyword>
<keyword evidence="6" id="KW-0645">Protease</keyword>
<comment type="subcellular location">
    <subcellularLocation>
        <location evidence="3">Mitochondrion</location>
    </subcellularLocation>
</comment>
<keyword evidence="8" id="KW-0378">Hydrolase</keyword>
<gene>
    <name evidence="17" type="ORF">KC19_4G054400</name>
</gene>
<evidence type="ECO:0000256" key="12">
    <source>
        <dbReference type="ARBA" id="ARBA00023128"/>
    </source>
</evidence>
<dbReference type="PANTHER" id="PTHR11851:SF149">
    <property type="entry name" value="GH01077P"/>
    <property type="match status" value="1"/>
</dbReference>
<evidence type="ECO:0000256" key="9">
    <source>
        <dbReference type="ARBA" id="ARBA00022833"/>
    </source>
</evidence>
<dbReference type="GO" id="GO:0004222">
    <property type="term" value="F:metalloendopeptidase activity"/>
    <property type="evidence" value="ECO:0007669"/>
    <property type="project" value="UniProtKB-EC"/>
</dbReference>
<evidence type="ECO:0000256" key="2">
    <source>
        <dbReference type="ARBA" id="ARBA00001947"/>
    </source>
</evidence>
<dbReference type="InterPro" id="IPR011765">
    <property type="entry name" value="Pept_M16_N"/>
</dbReference>
<evidence type="ECO:0000256" key="1">
    <source>
        <dbReference type="ARBA" id="ARBA00001098"/>
    </source>
</evidence>
<dbReference type="PANTHER" id="PTHR11851">
    <property type="entry name" value="METALLOPROTEASE"/>
    <property type="match status" value="1"/>
</dbReference>
<feature type="domain" description="Peptidase M16 N-terminal" evidence="15">
    <location>
        <begin position="66"/>
        <end position="213"/>
    </location>
</feature>
<dbReference type="FunFam" id="3.30.830.10:FF:000002">
    <property type="entry name" value="Mitochondrial-processing peptidase subunit beta"/>
    <property type="match status" value="1"/>
</dbReference>
<evidence type="ECO:0000313" key="18">
    <source>
        <dbReference type="Proteomes" id="UP000822688"/>
    </source>
</evidence>
<evidence type="ECO:0000256" key="4">
    <source>
        <dbReference type="ARBA" id="ARBA00007261"/>
    </source>
</evidence>
<comment type="similarity">
    <text evidence="4 14">Belongs to the peptidase M16 family.</text>
</comment>
<evidence type="ECO:0000256" key="11">
    <source>
        <dbReference type="ARBA" id="ARBA00023049"/>
    </source>
</evidence>
<dbReference type="GO" id="GO:0005759">
    <property type="term" value="C:mitochondrial matrix"/>
    <property type="evidence" value="ECO:0007669"/>
    <property type="project" value="UniProtKB-ARBA"/>
</dbReference>
<evidence type="ECO:0000256" key="6">
    <source>
        <dbReference type="ARBA" id="ARBA00022670"/>
    </source>
</evidence>
<dbReference type="Proteomes" id="UP000822688">
    <property type="component" value="Chromosome 4"/>
</dbReference>
<dbReference type="GO" id="GO:0046872">
    <property type="term" value="F:metal ion binding"/>
    <property type="evidence" value="ECO:0007669"/>
    <property type="project" value="UniProtKB-KW"/>
</dbReference>
<accession>A0A8T0I838</accession>
<keyword evidence="9" id="KW-0862">Zinc</keyword>
<feature type="domain" description="Peptidase M16 C-terminal" evidence="16">
    <location>
        <begin position="220"/>
        <end position="404"/>
    </location>
</feature>
<dbReference type="EMBL" id="CM026424">
    <property type="protein sequence ID" value="KAG0578851.1"/>
    <property type="molecule type" value="Genomic_DNA"/>
</dbReference>
<dbReference type="Pfam" id="PF05193">
    <property type="entry name" value="Peptidase_M16_C"/>
    <property type="match status" value="1"/>
</dbReference>
<dbReference type="InterPro" id="IPR007863">
    <property type="entry name" value="Peptidase_M16_C"/>
</dbReference>
<dbReference type="InterPro" id="IPR050361">
    <property type="entry name" value="MPP/UQCRC_Complex"/>
</dbReference>
<evidence type="ECO:0000256" key="5">
    <source>
        <dbReference type="ARBA" id="ARBA00012299"/>
    </source>
</evidence>
<keyword evidence="10" id="KW-0809">Transit peptide</keyword>
<proteinExistence type="inferred from homology"/>
<dbReference type="Gene3D" id="3.30.830.10">
    <property type="entry name" value="Metalloenzyme, LuxS/M16 peptidase-like"/>
    <property type="match status" value="2"/>
</dbReference>
<reference evidence="17" key="1">
    <citation type="submission" date="2020-06" db="EMBL/GenBank/DDBJ databases">
        <title>WGS assembly of Ceratodon purpureus strain R40.</title>
        <authorList>
            <person name="Carey S.B."/>
            <person name="Jenkins J."/>
            <person name="Shu S."/>
            <person name="Lovell J.T."/>
            <person name="Sreedasyam A."/>
            <person name="Maumus F."/>
            <person name="Tiley G.P."/>
            <person name="Fernandez-Pozo N."/>
            <person name="Barry K."/>
            <person name="Chen C."/>
            <person name="Wang M."/>
            <person name="Lipzen A."/>
            <person name="Daum C."/>
            <person name="Saski C.A."/>
            <person name="Payton A.C."/>
            <person name="Mcbreen J.C."/>
            <person name="Conrad R.E."/>
            <person name="Kollar L.M."/>
            <person name="Olsson S."/>
            <person name="Huttunen S."/>
            <person name="Landis J.B."/>
            <person name="Wickett N.J."/>
            <person name="Johnson M.G."/>
            <person name="Rensing S.A."/>
            <person name="Grimwood J."/>
            <person name="Schmutz J."/>
            <person name="Mcdaniel S.F."/>
        </authorList>
    </citation>
    <scope>NUCLEOTIDE SEQUENCE</scope>
    <source>
        <strain evidence="17">R40</strain>
    </source>
</reference>
<dbReference type="PROSITE" id="PS00143">
    <property type="entry name" value="INSULINASE"/>
    <property type="match status" value="1"/>
</dbReference>
<dbReference type="SUPFAM" id="SSF63411">
    <property type="entry name" value="LuxS/MPP-like metallohydrolase"/>
    <property type="match status" value="2"/>
</dbReference>
<comment type="cofactor">
    <cofactor evidence="2">
        <name>Zn(2+)</name>
        <dbReference type="ChEBI" id="CHEBI:29105"/>
    </cofactor>
</comment>
<dbReference type="Pfam" id="PF00675">
    <property type="entry name" value="Peptidase_M16"/>
    <property type="match status" value="1"/>
</dbReference>
<name>A0A8T0I838_CERPU</name>
<evidence type="ECO:0000256" key="10">
    <source>
        <dbReference type="ARBA" id="ARBA00022946"/>
    </source>
</evidence>
<evidence type="ECO:0000256" key="14">
    <source>
        <dbReference type="RuleBase" id="RU004447"/>
    </source>
</evidence>
<keyword evidence="18" id="KW-1185">Reference proteome</keyword>
<dbReference type="InterPro" id="IPR001431">
    <property type="entry name" value="Pept_M16_Zn_BS"/>
</dbReference>
<keyword evidence="12" id="KW-0496">Mitochondrion</keyword>
<evidence type="ECO:0000259" key="15">
    <source>
        <dbReference type="Pfam" id="PF00675"/>
    </source>
</evidence>
<organism evidence="17 18">
    <name type="scientific">Ceratodon purpureus</name>
    <name type="common">Fire moss</name>
    <name type="synonym">Dicranum purpureum</name>
    <dbReference type="NCBI Taxonomy" id="3225"/>
    <lineage>
        <taxon>Eukaryota</taxon>
        <taxon>Viridiplantae</taxon>
        <taxon>Streptophyta</taxon>
        <taxon>Embryophyta</taxon>
        <taxon>Bryophyta</taxon>
        <taxon>Bryophytina</taxon>
        <taxon>Bryopsida</taxon>
        <taxon>Dicranidae</taxon>
        <taxon>Pseudoditrichales</taxon>
        <taxon>Ditrichaceae</taxon>
        <taxon>Ceratodon</taxon>
    </lineage>
</organism>
<dbReference type="EC" id="3.4.24.64" evidence="5"/>
<sequence>MAMRRTHKAAEKYVARLLCRHSHALAASPDERFQRYNSSGASATVDHSAILRSPQTRITTLANGMRVASESNLSAETATVGVWIDAGSRFETASTNGTAHFLEHMMFKGTKRRSQRQLEEEIENMGAHLNAFTSREHTAYFAKALKRDVPAALDILADILQNSAFNPSKIERERHVILREMQEVESQMQEVLFDRLHEAAFRYSSLGRTILGPPDNIETISRANLRNYIATHYTGPWMVVAAAGGVHHDDLVALAERSFRSIPNSSISAAEYVKDSPACFTGSEVRILSDELPLAHVAVAFEGASWTDPDSIALMIMQTMLGAWSKYHMADNHGSELAQDVGANDLAESFMAFNTNYRDSGLFGVYAVAKPDKLDDLSASIMQALTRLVHKVSPADVAKAQNQLKSFLLLSLDGTSAVAEDIGRQLLTYGRRIPLAEFFARIDAVDTAAVKRVANRFIYDKDIVVASLGPAKNLPDHDWFRERTCWSRV</sequence>
<comment type="catalytic activity">
    <reaction evidence="1">
        <text>Release of N-terminal transit peptides from precursor proteins imported into the mitochondrion, typically with Arg in position P2.</text>
        <dbReference type="EC" id="3.4.24.64"/>
    </reaction>
</comment>
<dbReference type="InterPro" id="IPR011249">
    <property type="entry name" value="Metalloenz_LuxS/M16"/>
</dbReference>
<evidence type="ECO:0000256" key="8">
    <source>
        <dbReference type="ARBA" id="ARBA00022801"/>
    </source>
</evidence>
<evidence type="ECO:0000256" key="13">
    <source>
        <dbReference type="ARBA" id="ARBA00031018"/>
    </source>
</evidence>
<dbReference type="GO" id="GO:0006508">
    <property type="term" value="P:proteolysis"/>
    <property type="evidence" value="ECO:0007669"/>
    <property type="project" value="UniProtKB-KW"/>
</dbReference>
<comment type="caution">
    <text evidence="17">The sequence shown here is derived from an EMBL/GenBank/DDBJ whole genome shotgun (WGS) entry which is preliminary data.</text>
</comment>
<evidence type="ECO:0000256" key="3">
    <source>
        <dbReference type="ARBA" id="ARBA00004173"/>
    </source>
</evidence>
<dbReference type="AlphaFoldDB" id="A0A8T0I838"/>
<evidence type="ECO:0000259" key="16">
    <source>
        <dbReference type="Pfam" id="PF05193"/>
    </source>
</evidence>
<keyword evidence="7" id="KW-0479">Metal-binding</keyword>
<dbReference type="FunFam" id="3.30.830.10:FF:000001">
    <property type="entry name" value="Mitochondrial-processing peptidase subunit beta, mitochondrial"/>
    <property type="match status" value="1"/>
</dbReference>
<evidence type="ECO:0000313" key="17">
    <source>
        <dbReference type="EMBL" id="KAG0578851.1"/>
    </source>
</evidence>
<protein>
    <recommendedName>
        <fullName evidence="5">mitochondrial processing peptidase</fullName>
        <ecNumber evidence="5">3.4.24.64</ecNumber>
    </recommendedName>
    <alternativeName>
        <fullName evidence="13">Beta-MPP</fullName>
    </alternativeName>
</protein>